<accession>A0A132AHJ9</accession>
<proteinExistence type="predicted"/>
<dbReference type="AlphaFoldDB" id="A0A132AHJ9"/>
<sequence>MHPLNLKLKSSTKLINENDDDTIDHEKNLDAGISFDGSKRTNGTISTSSTSLFSTPSTLSNDIDRTIFDNQQNKFGRWYWSELNDETSSTSSSFSNDGTATATSTQKTTSFTMYGLQSVHNNHSSTNHHLYHHHHHHHLHHHHHRDQDSFEINDDWRNRLSFRANLSDDIWNNRVSMINDCVNDTMTNMIADSSKIDDGCLMKTTTTSTISDATNNYANSINLTLKAVIEQLDSSTTLDEHERVYWALILIILPILALFGNFLVILRYLF</sequence>
<gene>
    <name evidence="1" type="ORF">QR98_0084560</name>
</gene>
<evidence type="ECO:0000313" key="2">
    <source>
        <dbReference type="Proteomes" id="UP000616769"/>
    </source>
</evidence>
<organism evidence="1 2">
    <name type="scientific">Sarcoptes scabiei</name>
    <name type="common">Itch mite</name>
    <name type="synonym">Acarus scabiei</name>
    <dbReference type="NCBI Taxonomy" id="52283"/>
    <lineage>
        <taxon>Eukaryota</taxon>
        <taxon>Metazoa</taxon>
        <taxon>Ecdysozoa</taxon>
        <taxon>Arthropoda</taxon>
        <taxon>Chelicerata</taxon>
        <taxon>Arachnida</taxon>
        <taxon>Acari</taxon>
        <taxon>Acariformes</taxon>
        <taxon>Sarcoptiformes</taxon>
        <taxon>Astigmata</taxon>
        <taxon>Psoroptidia</taxon>
        <taxon>Sarcoptoidea</taxon>
        <taxon>Sarcoptidae</taxon>
        <taxon>Sarcoptinae</taxon>
        <taxon>Sarcoptes</taxon>
    </lineage>
</organism>
<dbReference type="OrthoDB" id="10010417at2759"/>
<reference evidence="1 2" key="1">
    <citation type="journal article" date="2015" name="Parasit. Vectors">
        <title>Draft genome of the scabies mite.</title>
        <authorList>
            <person name="Rider S.D.Jr."/>
            <person name="Morgan M.S."/>
            <person name="Arlian L.G."/>
        </authorList>
    </citation>
    <scope>NUCLEOTIDE SEQUENCE [LARGE SCALE GENOMIC DNA]</scope>
    <source>
        <strain evidence="1">Arlian Lab</strain>
    </source>
</reference>
<name>A0A132AHJ9_SARSC</name>
<evidence type="ECO:0000313" key="1">
    <source>
        <dbReference type="EMBL" id="KPM09910.1"/>
    </source>
</evidence>
<dbReference type="EMBL" id="JXLN01014235">
    <property type="protein sequence ID" value="KPM09910.1"/>
    <property type="molecule type" value="Genomic_DNA"/>
</dbReference>
<dbReference type="VEuPathDB" id="VectorBase:SSCA006952"/>
<protein>
    <submittedName>
        <fullName evidence="1">Uncharacterized protein</fullName>
    </submittedName>
</protein>
<dbReference type="Proteomes" id="UP000616769">
    <property type="component" value="Unassembled WGS sequence"/>
</dbReference>
<comment type="caution">
    <text evidence="1">The sequence shown here is derived from an EMBL/GenBank/DDBJ whole genome shotgun (WGS) entry which is preliminary data.</text>
</comment>